<organism evidence="7">
    <name type="scientific">Dendroctonus ponderosae</name>
    <name type="common">Mountain pine beetle</name>
    <dbReference type="NCBI Taxonomy" id="77166"/>
    <lineage>
        <taxon>Eukaryota</taxon>
        <taxon>Metazoa</taxon>
        <taxon>Ecdysozoa</taxon>
        <taxon>Arthropoda</taxon>
        <taxon>Hexapoda</taxon>
        <taxon>Insecta</taxon>
        <taxon>Pterygota</taxon>
        <taxon>Neoptera</taxon>
        <taxon>Endopterygota</taxon>
        <taxon>Coleoptera</taxon>
        <taxon>Polyphaga</taxon>
        <taxon>Cucujiformia</taxon>
        <taxon>Curculionidae</taxon>
        <taxon>Scolytinae</taxon>
        <taxon>Dendroctonus</taxon>
    </lineage>
</organism>
<dbReference type="GO" id="GO:0016298">
    <property type="term" value="F:lipase activity"/>
    <property type="evidence" value="ECO:0007669"/>
    <property type="project" value="InterPro"/>
</dbReference>
<dbReference type="AlphaFoldDB" id="N6TY43"/>
<sequence>MSRDVKFVLYTKNNPENGITIHPYNENGAARRAGVNPEWKTIIYIHGFSEPSPGESGRGIIDAYLAKPENFNIILLDWGELAAFPWYRTAVYNVKLVGKVLGNFIKLFSQTGEIPIQNLHVVGFSLGSHIASMAGKGLSSGLRIPRITALDPAFPEFSLQDRSKRLAETDADYIDVIHTDAGVFGFPASIGHADFYPNGGVALQPGCQPSYLAQQRIADQVFACSHGRAWRLYAESVTNPRAFPATQCENWKGSNKECNFTLDAFMGFGNRDTVGQFFLQTGFKSPYGLAVKQQIPLRRSDFSSQLCTKPDFQKSVQVCVLGANTRLGTFTSFLAKQNPLISTLHLQGCFPIENMGNDLNFFDTRCRVRTYCGLEQSVSKAVKSADIVVILPTEGSKPDTPLGERVMKEGKRVSNIAAQCTVYAPRAVLVVCVPPVSVTTPLVAEVFKKTNFYHPGRIVGSAALAQVKANTLLGRFQGLDPSNCYVPMLGGPEIDLAVPLYSQAKPVEVFGKSGSMAITARFRGVKEEDFPKKLGNPNYIEDCPLAESYALNQLISTIASGICGDPHAFANVFVRCGAVDISKYLVSTVRFSRGGVVHNFGVPPLSKLELELVERSALQIKEREQMALDYLKYIEAQTGKSELPLFAKREKLDHELLKQKVIR</sequence>
<evidence type="ECO:0000256" key="1">
    <source>
        <dbReference type="ARBA" id="ARBA00004613"/>
    </source>
</evidence>
<dbReference type="FunFam" id="3.40.50.1820:FF:000122">
    <property type="entry name" value="Vitellogenin-3-like Protein"/>
    <property type="match status" value="1"/>
</dbReference>
<reference evidence="7 9" key="1">
    <citation type="journal article" date="2013" name="Genome Biol.">
        <title>Draft genome of the mountain pine beetle, Dendroctonus ponderosae Hopkins, a major forest pest.</title>
        <authorList>
            <person name="Keeling C.I."/>
            <person name="Yuen M.M."/>
            <person name="Liao N.Y."/>
            <person name="Docking T.R."/>
            <person name="Chan S.K."/>
            <person name="Taylor G.A."/>
            <person name="Palmquist D.L."/>
            <person name="Jackman S.D."/>
            <person name="Nguyen A."/>
            <person name="Li M."/>
            <person name="Henderson H."/>
            <person name="Janes J.K."/>
            <person name="Zhao Y."/>
            <person name="Pandoh P."/>
            <person name="Moore R."/>
            <person name="Sperling F.A."/>
            <person name="Huber D.P."/>
            <person name="Birol I."/>
            <person name="Jones S.J."/>
            <person name="Bohlmann J."/>
        </authorList>
    </citation>
    <scope>NUCLEOTIDE SEQUENCE</scope>
</reference>
<dbReference type="InterPro" id="IPR029058">
    <property type="entry name" value="AB_hydrolase_fold"/>
</dbReference>
<proteinExistence type="inferred from homology"/>
<feature type="domain" description="Lipase" evidence="6">
    <location>
        <begin position="4"/>
        <end position="287"/>
    </location>
</feature>
<dbReference type="InterPro" id="IPR013818">
    <property type="entry name" value="Lipase"/>
</dbReference>
<evidence type="ECO:0000256" key="2">
    <source>
        <dbReference type="ARBA" id="ARBA00010701"/>
    </source>
</evidence>
<dbReference type="Proteomes" id="UP000030742">
    <property type="component" value="Unassembled WGS sequence"/>
</dbReference>
<dbReference type="EMBL" id="KB741277">
    <property type="protein sequence ID" value="ENN71207.1"/>
    <property type="molecule type" value="Genomic_DNA"/>
</dbReference>
<dbReference type="SUPFAM" id="SSF51735">
    <property type="entry name" value="NAD(P)-binding Rossmann-fold domains"/>
    <property type="match status" value="1"/>
</dbReference>
<comment type="subcellular location">
    <subcellularLocation>
        <location evidence="1">Secreted</location>
    </subcellularLocation>
</comment>
<dbReference type="InterPro" id="IPR015955">
    <property type="entry name" value="Lactate_DH/Glyco_Ohase_4_C"/>
</dbReference>
<dbReference type="STRING" id="77166.N6TY43"/>
<evidence type="ECO:0000313" key="7">
    <source>
        <dbReference type="EMBL" id="ENN71207.1"/>
    </source>
</evidence>
<dbReference type="Gene3D" id="3.40.50.1820">
    <property type="entry name" value="alpha/beta hydrolase"/>
    <property type="match status" value="1"/>
</dbReference>
<dbReference type="Gene3D" id="3.40.50.720">
    <property type="entry name" value="NAD(P)-binding Rossmann-like Domain"/>
    <property type="match status" value="1"/>
</dbReference>
<dbReference type="InterPro" id="IPR033906">
    <property type="entry name" value="Lipase_N"/>
</dbReference>
<dbReference type="CDD" id="cd00707">
    <property type="entry name" value="Pancreat_lipase_like"/>
    <property type="match status" value="1"/>
</dbReference>
<keyword evidence="3" id="KW-0964">Secreted</keyword>
<feature type="domain" description="Lactate/malate dehydrogenase N-terminal" evidence="5">
    <location>
        <begin position="317"/>
        <end position="460"/>
    </location>
</feature>
<dbReference type="PRINTS" id="PR00821">
    <property type="entry name" value="TAGLIPASE"/>
</dbReference>
<evidence type="ECO:0000313" key="8">
    <source>
        <dbReference type="EMBL" id="ERL89184.1"/>
    </source>
</evidence>
<dbReference type="GO" id="GO:0016042">
    <property type="term" value="P:lipid catabolic process"/>
    <property type="evidence" value="ECO:0007669"/>
    <property type="project" value="TreeGrafter"/>
</dbReference>
<dbReference type="SUPFAM" id="SSF53474">
    <property type="entry name" value="alpha/beta-Hydrolases"/>
    <property type="match status" value="1"/>
</dbReference>
<dbReference type="InterPro" id="IPR000734">
    <property type="entry name" value="TAG_lipase"/>
</dbReference>
<dbReference type="Gene3D" id="3.90.110.10">
    <property type="entry name" value="Lactate dehydrogenase/glycoside hydrolase, family 4, C-terminal"/>
    <property type="match status" value="1"/>
</dbReference>
<dbReference type="InterPro" id="IPR001236">
    <property type="entry name" value="Lactate/malate_DH_N"/>
</dbReference>
<dbReference type="Pfam" id="PF00056">
    <property type="entry name" value="Ldh_1_N"/>
    <property type="match status" value="1"/>
</dbReference>
<evidence type="ECO:0000259" key="5">
    <source>
        <dbReference type="Pfam" id="PF00056"/>
    </source>
</evidence>
<dbReference type="EMBL" id="KB632155">
    <property type="protein sequence ID" value="ERL89184.1"/>
    <property type="molecule type" value="Genomic_DNA"/>
</dbReference>
<name>N6TY43_DENPD</name>
<gene>
    <name evidence="8" type="ORF">D910_06558</name>
    <name evidence="7" type="ORF">YQE_12136</name>
</gene>
<comment type="similarity">
    <text evidence="2 4">Belongs to the AB hydrolase superfamily. Lipase family.</text>
</comment>
<evidence type="ECO:0000313" key="9">
    <source>
        <dbReference type="Proteomes" id="UP000030742"/>
    </source>
</evidence>
<evidence type="ECO:0000259" key="6">
    <source>
        <dbReference type="Pfam" id="PF00151"/>
    </source>
</evidence>
<dbReference type="GO" id="GO:0005615">
    <property type="term" value="C:extracellular space"/>
    <property type="evidence" value="ECO:0007669"/>
    <property type="project" value="TreeGrafter"/>
</dbReference>
<dbReference type="HOGENOM" id="CLU_414048_0_0_1"/>
<dbReference type="OrthoDB" id="4069699at2759"/>
<dbReference type="Pfam" id="PF00151">
    <property type="entry name" value="Lipase"/>
    <property type="match status" value="1"/>
</dbReference>
<protein>
    <recommendedName>
        <fullName evidence="10">Lipase domain-containing protein</fullName>
    </recommendedName>
</protein>
<accession>N6TY43</accession>
<evidence type="ECO:0000256" key="4">
    <source>
        <dbReference type="RuleBase" id="RU004262"/>
    </source>
</evidence>
<dbReference type="GO" id="GO:0017171">
    <property type="term" value="F:serine hydrolase activity"/>
    <property type="evidence" value="ECO:0007669"/>
    <property type="project" value="TreeGrafter"/>
</dbReference>
<dbReference type="GO" id="GO:0016616">
    <property type="term" value="F:oxidoreductase activity, acting on the CH-OH group of donors, NAD or NADP as acceptor"/>
    <property type="evidence" value="ECO:0007669"/>
    <property type="project" value="InterPro"/>
</dbReference>
<evidence type="ECO:0008006" key="10">
    <source>
        <dbReference type="Google" id="ProtNLM"/>
    </source>
</evidence>
<evidence type="ECO:0000256" key="3">
    <source>
        <dbReference type="ARBA" id="ARBA00022525"/>
    </source>
</evidence>
<dbReference type="SUPFAM" id="SSF56327">
    <property type="entry name" value="LDH C-terminal domain-like"/>
    <property type="match status" value="1"/>
</dbReference>
<feature type="non-terminal residue" evidence="7">
    <location>
        <position position="1"/>
    </location>
</feature>
<dbReference type="PANTHER" id="PTHR11610:SF169">
    <property type="entry name" value="GH15759P-RELATED"/>
    <property type="match status" value="1"/>
</dbReference>
<dbReference type="InterPro" id="IPR036291">
    <property type="entry name" value="NAD(P)-bd_dom_sf"/>
</dbReference>
<dbReference type="PANTHER" id="PTHR11610">
    <property type="entry name" value="LIPASE"/>
    <property type="match status" value="1"/>
</dbReference>